<evidence type="ECO:0000256" key="13">
    <source>
        <dbReference type="ARBA" id="ARBA00034000"/>
    </source>
</evidence>
<keyword evidence="12" id="KW-0961">Cell wall biogenesis/degradation</keyword>
<gene>
    <name evidence="16" type="ORF">GLW05_09665</name>
</gene>
<dbReference type="Proteomes" id="UP000468638">
    <property type="component" value="Unassembled WGS sequence"/>
</dbReference>
<dbReference type="EMBL" id="WMEQ01000006">
    <property type="protein sequence ID" value="MYL33865.1"/>
    <property type="molecule type" value="Genomic_DNA"/>
</dbReference>
<dbReference type="GO" id="GO:0009252">
    <property type="term" value="P:peptidoglycan biosynthetic process"/>
    <property type="evidence" value="ECO:0007669"/>
    <property type="project" value="UniProtKB-UniPathway"/>
</dbReference>
<dbReference type="GO" id="GO:0008658">
    <property type="term" value="F:penicillin binding"/>
    <property type="evidence" value="ECO:0007669"/>
    <property type="project" value="InterPro"/>
</dbReference>
<dbReference type="SUPFAM" id="SSF56519">
    <property type="entry name" value="Penicillin binding protein dimerisation domain"/>
    <property type="match status" value="1"/>
</dbReference>
<keyword evidence="10" id="KW-1133">Transmembrane helix</keyword>
<sequence>MGKKKNGKKSQVPFRLNVLFFLIFLLFSGLILQLGVVQILYGADAQEEINKTTNQKVSVPVPRGKMYDRNGNVVADTQPLYSITYTPMDKTPSQQHHLELAKELAKLIDMNEEDTENIPVRDQKDYWILNNEGAKKERLTEEELKYTDEEKAADAPTPYEILLDKIDPEEDLNYGKKELEVIAIKRKMDSAYAFTPHVIKNKNVTQEEYARVAEHQQDLQGINVSTDWKRSYPYEGHFRDFLGSVTEDGLPRDSLDYFLARNYSRNARVGDSGLEEKYEALLKGQKKTIQYETDRNGNIVDENVINKGQQGKNLQLTVDMELQQRMDEILKEHITKARNKFPYANRFLDEAMAVAMNPQTGEILGMSGQTWNDDSGEFRNTGINTVTSPVAPGSAVKGATLLAGYDYGVVSAGETILDQPIDLAGTPLKASYSNLGYVNDIEALKRSSNVYMFHIGMRIAGDPSYQKGEKLSYQPGRFQVFRNYYAQFGLGVKTGIDLPSETETAGLLSDNYRAGNMLDLAIGQYDTYSALQLAQYVSTIANDGYRLQPRLVNDVRKPVTNKENKNQLGPIIQSNDSNVLNRITMEERYIERVQKGFYQVFNNPRGTADGYFADAEGYTAAGKTGTAQVNYYEPLRDENGDTYDYKPHELENLTLVGYAPYEDPEIAFAVLVPNTGSVSTGYTQYQANKEIGRDILDAYFQLKEERGLNGNADEEEENEENEE</sequence>
<dbReference type="InterPro" id="IPR001460">
    <property type="entry name" value="PCN-bd_Tpept"/>
</dbReference>
<dbReference type="GO" id="GO:0071555">
    <property type="term" value="P:cell wall organization"/>
    <property type="evidence" value="ECO:0007669"/>
    <property type="project" value="UniProtKB-KW"/>
</dbReference>
<keyword evidence="9" id="KW-0573">Peptidoglycan synthesis</keyword>
<evidence type="ECO:0000256" key="6">
    <source>
        <dbReference type="ARBA" id="ARBA00022475"/>
    </source>
</evidence>
<dbReference type="GO" id="GO:0071972">
    <property type="term" value="F:peptidoglycan L,D-transpeptidase activity"/>
    <property type="evidence" value="ECO:0007669"/>
    <property type="project" value="TreeGrafter"/>
</dbReference>
<evidence type="ECO:0000256" key="12">
    <source>
        <dbReference type="ARBA" id="ARBA00023316"/>
    </source>
</evidence>
<proteinExistence type="inferred from homology"/>
<dbReference type="UniPathway" id="UPA00219"/>
<feature type="domain" description="Penicillin-binding protein dimerisation" evidence="15">
    <location>
        <begin position="59"/>
        <end position="302"/>
    </location>
</feature>
<dbReference type="Gene3D" id="1.10.10.1230">
    <property type="entry name" value="Penicillin-binding protein, N-terminal non-catalytic domain, head sub-domain"/>
    <property type="match status" value="1"/>
</dbReference>
<comment type="similarity">
    <text evidence="4">Belongs to the transpeptidase family.</text>
</comment>
<dbReference type="PANTHER" id="PTHR30627">
    <property type="entry name" value="PEPTIDOGLYCAN D,D-TRANSPEPTIDASE"/>
    <property type="match status" value="1"/>
</dbReference>
<comment type="pathway">
    <text evidence="3">Cell wall biogenesis; peptidoglycan biosynthesis.</text>
</comment>
<dbReference type="OrthoDB" id="9770103at2"/>
<dbReference type="RefSeq" id="WP_160909577.1">
    <property type="nucleotide sequence ID" value="NZ_WMEQ01000006.1"/>
</dbReference>
<dbReference type="AlphaFoldDB" id="A0A6I4ZUF6"/>
<dbReference type="InterPro" id="IPR050515">
    <property type="entry name" value="Beta-lactam/transpept"/>
</dbReference>
<keyword evidence="8" id="KW-0133">Cell shape</keyword>
<dbReference type="EC" id="3.4.16.4" evidence="5"/>
<evidence type="ECO:0000259" key="15">
    <source>
        <dbReference type="Pfam" id="PF03717"/>
    </source>
</evidence>
<dbReference type="GO" id="GO:0005886">
    <property type="term" value="C:plasma membrane"/>
    <property type="evidence" value="ECO:0007669"/>
    <property type="project" value="UniProtKB-SubCell"/>
</dbReference>
<dbReference type="InterPro" id="IPR012338">
    <property type="entry name" value="Beta-lactam/transpept-like"/>
</dbReference>
<evidence type="ECO:0000256" key="7">
    <source>
        <dbReference type="ARBA" id="ARBA00022692"/>
    </source>
</evidence>
<dbReference type="Gene3D" id="3.90.1310.10">
    <property type="entry name" value="Penicillin-binding protein 2a (Domain 2)"/>
    <property type="match status" value="1"/>
</dbReference>
<keyword evidence="6" id="KW-1003">Cell membrane</keyword>
<evidence type="ECO:0000256" key="2">
    <source>
        <dbReference type="ARBA" id="ARBA00004236"/>
    </source>
</evidence>
<dbReference type="GO" id="GO:0008360">
    <property type="term" value="P:regulation of cell shape"/>
    <property type="evidence" value="ECO:0007669"/>
    <property type="project" value="UniProtKB-KW"/>
</dbReference>
<keyword evidence="7" id="KW-0812">Transmembrane</keyword>
<dbReference type="SUPFAM" id="SSF56601">
    <property type="entry name" value="beta-lactamase/transpeptidase-like"/>
    <property type="match status" value="1"/>
</dbReference>
<dbReference type="InterPro" id="IPR036138">
    <property type="entry name" value="PBP_dimer_sf"/>
</dbReference>
<dbReference type="Gene3D" id="3.40.710.10">
    <property type="entry name" value="DD-peptidase/beta-lactamase superfamily"/>
    <property type="match status" value="1"/>
</dbReference>
<evidence type="ECO:0000256" key="11">
    <source>
        <dbReference type="ARBA" id="ARBA00023136"/>
    </source>
</evidence>
<evidence type="ECO:0000313" key="16">
    <source>
        <dbReference type="EMBL" id="MYL33865.1"/>
    </source>
</evidence>
<comment type="subcellular location">
    <subcellularLocation>
        <location evidence="2">Cell membrane</location>
    </subcellularLocation>
    <subcellularLocation>
        <location evidence="1">Membrane</location>
        <topology evidence="1">Single-pass membrane protein</topology>
    </subcellularLocation>
</comment>
<keyword evidence="11" id="KW-0472">Membrane</keyword>
<feature type="domain" description="Penicillin-binding protein transpeptidase" evidence="14">
    <location>
        <begin position="352"/>
        <end position="696"/>
    </location>
</feature>
<name>A0A6I4ZUF6_9BACI</name>
<reference evidence="16 17" key="1">
    <citation type="submission" date="2019-11" db="EMBL/GenBank/DDBJ databases">
        <title>Genome sequences of 17 halophilic strains isolated from different environments.</title>
        <authorList>
            <person name="Furrow R.E."/>
        </authorList>
    </citation>
    <scope>NUCLEOTIDE SEQUENCE [LARGE SCALE GENOMIC DNA]</scope>
    <source>
        <strain evidence="16 17">22514_16_FS</strain>
    </source>
</reference>
<accession>A0A6I4ZUF6</accession>
<dbReference type="PANTHER" id="PTHR30627:SF2">
    <property type="entry name" value="PEPTIDOGLYCAN D,D-TRANSPEPTIDASE MRDA"/>
    <property type="match status" value="1"/>
</dbReference>
<dbReference type="InterPro" id="IPR005311">
    <property type="entry name" value="PBP_dimer"/>
</dbReference>
<evidence type="ECO:0000259" key="14">
    <source>
        <dbReference type="Pfam" id="PF00905"/>
    </source>
</evidence>
<evidence type="ECO:0000256" key="5">
    <source>
        <dbReference type="ARBA" id="ARBA00012448"/>
    </source>
</evidence>
<organism evidence="16 17">
    <name type="scientific">Pontibacillus yanchengensis</name>
    <dbReference type="NCBI Taxonomy" id="462910"/>
    <lineage>
        <taxon>Bacteria</taxon>
        <taxon>Bacillati</taxon>
        <taxon>Bacillota</taxon>
        <taxon>Bacilli</taxon>
        <taxon>Bacillales</taxon>
        <taxon>Bacillaceae</taxon>
        <taxon>Pontibacillus</taxon>
    </lineage>
</organism>
<comment type="catalytic activity">
    <reaction evidence="13">
        <text>Preferential cleavage: (Ac)2-L-Lys-D-Ala-|-D-Ala. Also transpeptidation of peptidyl-alanyl moieties that are N-acyl substituents of D-alanine.</text>
        <dbReference type="EC" id="3.4.16.4"/>
    </reaction>
</comment>
<evidence type="ECO:0000256" key="10">
    <source>
        <dbReference type="ARBA" id="ARBA00022989"/>
    </source>
</evidence>
<protein>
    <recommendedName>
        <fullName evidence="5">serine-type D-Ala-D-Ala carboxypeptidase</fullName>
        <ecNumber evidence="5">3.4.16.4</ecNumber>
    </recommendedName>
</protein>
<dbReference type="Pfam" id="PF03717">
    <property type="entry name" value="PBP_dimer"/>
    <property type="match status" value="1"/>
</dbReference>
<evidence type="ECO:0000256" key="1">
    <source>
        <dbReference type="ARBA" id="ARBA00004167"/>
    </source>
</evidence>
<dbReference type="GO" id="GO:0009002">
    <property type="term" value="F:serine-type D-Ala-D-Ala carboxypeptidase activity"/>
    <property type="evidence" value="ECO:0007669"/>
    <property type="project" value="UniProtKB-EC"/>
</dbReference>
<evidence type="ECO:0000256" key="9">
    <source>
        <dbReference type="ARBA" id="ARBA00022984"/>
    </source>
</evidence>
<evidence type="ECO:0000256" key="8">
    <source>
        <dbReference type="ARBA" id="ARBA00022960"/>
    </source>
</evidence>
<dbReference type="Pfam" id="PF00905">
    <property type="entry name" value="Transpeptidase"/>
    <property type="match status" value="1"/>
</dbReference>
<evidence type="ECO:0000256" key="4">
    <source>
        <dbReference type="ARBA" id="ARBA00007171"/>
    </source>
</evidence>
<comment type="caution">
    <text evidence="16">The sequence shown here is derived from an EMBL/GenBank/DDBJ whole genome shotgun (WGS) entry which is preliminary data.</text>
</comment>
<evidence type="ECO:0000313" key="17">
    <source>
        <dbReference type="Proteomes" id="UP000468638"/>
    </source>
</evidence>
<evidence type="ECO:0000256" key="3">
    <source>
        <dbReference type="ARBA" id="ARBA00004752"/>
    </source>
</evidence>